<organism evidence="1">
    <name type="scientific">Pseudomonas phage PACT201</name>
    <dbReference type="NCBI Taxonomy" id="3230130"/>
    <lineage>
        <taxon>Viruses</taxon>
    </lineage>
</organism>
<protein>
    <submittedName>
        <fullName evidence="1">Uncharacterized protein</fullName>
    </submittedName>
</protein>
<dbReference type="EMBL" id="PP931175">
    <property type="protein sequence ID" value="XCH45292.1"/>
    <property type="molecule type" value="Genomic_DNA"/>
</dbReference>
<sequence length="83" mass="9309">MNDRTLLELAARAAGMQINEQRQAERDSIVDPAKASLWIVDGCTAWNLTLIESHHAFILAVQLRLDITLLQRISGGGRRAIKW</sequence>
<reference evidence="1" key="1">
    <citation type="submission" date="2024-06" db="EMBL/GenBank/DDBJ databases">
        <authorList>
            <person name="Yerushalmy O."/>
            <person name="Alkalay-Oren S."/>
            <person name="Coppenhagn-Glazer S."/>
            <person name="Hazan R."/>
        </authorList>
    </citation>
    <scope>NUCLEOTIDE SEQUENCE</scope>
</reference>
<name>A0AAU8GV35_9VIRU</name>
<evidence type="ECO:0000313" key="1">
    <source>
        <dbReference type="EMBL" id="XCH45292.1"/>
    </source>
</evidence>
<accession>A0AAU8GV35</accession>
<proteinExistence type="predicted"/>